<reference evidence="5" key="1">
    <citation type="journal article" date="2023" name="Int. J. Syst. Evol. Microbiol.">
        <title>Mesoterricola silvestris gen. nov., sp. nov., Mesoterricola sediminis sp. nov., Geothrix oryzae sp. nov., Geothrix edaphica sp. nov., Geothrix rubra sp. nov., and Geothrix limicola sp. nov., six novel members of Acidobacteriota isolated from soils.</title>
        <authorList>
            <person name="Itoh H."/>
            <person name="Sugisawa Y."/>
            <person name="Mise K."/>
            <person name="Xu Z."/>
            <person name="Kuniyasu M."/>
            <person name="Ushijima N."/>
            <person name="Kawano K."/>
            <person name="Kobayashi E."/>
            <person name="Shiratori Y."/>
            <person name="Masuda Y."/>
            <person name="Senoo K."/>
        </authorList>
    </citation>
    <scope>NUCLEOTIDE SEQUENCE [LARGE SCALE GENOMIC DNA]</scope>
    <source>
        <strain evidence="5">Red222</strain>
    </source>
</reference>
<dbReference type="PANTHER" id="PTHR32089">
    <property type="entry name" value="METHYL-ACCEPTING CHEMOTAXIS PROTEIN MCPB"/>
    <property type="match status" value="1"/>
</dbReference>
<organism evidence="4 5">
    <name type="scientific">Geothrix oryzae</name>
    <dbReference type="NCBI Taxonomy" id="2927975"/>
    <lineage>
        <taxon>Bacteria</taxon>
        <taxon>Pseudomonadati</taxon>
        <taxon>Acidobacteriota</taxon>
        <taxon>Holophagae</taxon>
        <taxon>Holophagales</taxon>
        <taxon>Holophagaceae</taxon>
        <taxon>Geothrix</taxon>
    </lineage>
</organism>
<proteinExistence type="predicted"/>
<name>A0ABN6UYL2_9BACT</name>
<accession>A0ABN6UYL2</accession>
<dbReference type="Proteomes" id="UP001242010">
    <property type="component" value="Chromosome"/>
</dbReference>
<dbReference type="Pfam" id="PF05651">
    <property type="entry name" value="Diacid_rec"/>
    <property type="match status" value="1"/>
</dbReference>
<dbReference type="PANTHER" id="PTHR32089:SF112">
    <property type="entry name" value="LYSOZYME-LIKE PROTEIN-RELATED"/>
    <property type="match status" value="1"/>
</dbReference>
<evidence type="ECO:0000256" key="2">
    <source>
        <dbReference type="PROSITE-ProRule" id="PRU00284"/>
    </source>
</evidence>
<protein>
    <recommendedName>
        <fullName evidence="3">Methyl-accepting transducer domain-containing protein</fullName>
    </recommendedName>
</protein>
<dbReference type="PROSITE" id="PS50111">
    <property type="entry name" value="CHEMOTAXIS_TRANSDUC_2"/>
    <property type="match status" value="1"/>
</dbReference>
<keyword evidence="1 2" id="KW-0807">Transducer</keyword>
<dbReference type="Gene3D" id="1.10.287.950">
    <property type="entry name" value="Methyl-accepting chemotaxis protein"/>
    <property type="match status" value="1"/>
</dbReference>
<evidence type="ECO:0000313" key="5">
    <source>
        <dbReference type="Proteomes" id="UP001242010"/>
    </source>
</evidence>
<dbReference type="SUPFAM" id="SSF58104">
    <property type="entry name" value="Methyl-accepting chemotaxis protein (MCP) signaling domain"/>
    <property type="match status" value="1"/>
</dbReference>
<evidence type="ECO:0000256" key="1">
    <source>
        <dbReference type="ARBA" id="ARBA00023224"/>
    </source>
</evidence>
<evidence type="ECO:0000259" key="3">
    <source>
        <dbReference type="PROSITE" id="PS50111"/>
    </source>
</evidence>
<dbReference type="InterPro" id="IPR008599">
    <property type="entry name" value="Diacid_rec"/>
</dbReference>
<dbReference type="EMBL" id="AP027079">
    <property type="protein sequence ID" value="BDU70173.1"/>
    <property type="molecule type" value="Genomic_DNA"/>
</dbReference>
<sequence>MDRDIANKIIDFIYTATGMNSIVCDVEGTIVAAKIKSRVGDLHAGARKMLQENLPHIIITAAEEEASGGTVRAGINLPIRHNDELIGSIGIPGDPEKTLLVTKMASGLFSKELRERELLSLLLGHAAQMDSAITTIVSTVEQVNASQAKVSSMVDEVEQLVQASFEDIKTTGEVVETIQSIASNTQMLGLNAAIEAAHAKEAGRGFAIVAEAVRKLSDQSSASVEDIKVTQAHLNESMGRVVDFSKDLTTQTHEQTSATNAIADMVLDLKKISEALMAMTQS</sequence>
<evidence type="ECO:0000313" key="4">
    <source>
        <dbReference type="EMBL" id="BDU70173.1"/>
    </source>
</evidence>
<dbReference type="Pfam" id="PF00015">
    <property type="entry name" value="MCPsignal"/>
    <property type="match status" value="1"/>
</dbReference>
<feature type="domain" description="Methyl-accepting transducer" evidence="3">
    <location>
        <begin position="139"/>
        <end position="282"/>
    </location>
</feature>
<dbReference type="RefSeq" id="WP_286353891.1">
    <property type="nucleotide sequence ID" value="NZ_AP027079.1"/>
</dbReference>
<dbReference type="InterPro" id="IPR004089">
    <property type="entry name" value="MCPsignal_dom"/>
</dbReference>
<gene>
    <name evidence="4" type="ORF">GETHOR_22740</name>
</gene>
<keyword evidence="5" id="KW-1185">Reference proteome</keyword>